<dbReference type="SMART" id="SM00475">
    <property type="entry name" value="53EXOc"/>
    <property type="match status" value="1"/>
</dbReference>
<dbReference type="GO" id="GO:0017108">
    <property type="term" value="F:5'-flap endonuclease activity"/>
    <property type="evidence" value="ECO:0007669"/>
    <property type="project" value="InterPro"/>
</dbReference>
<dbReference type="SUPFAM" id="SSF88723">
    <property type="entry name" value="PIN domain-like"/>
    <property type="match status" value="1"/>
</dbReference>
<dbReference type="CDD" id="cd09898">
    <property type="entry name" value="H3TH_53EXO"/>
    <property type="match status" value="1"/>
</dbReference>
<dbReference type="SUPFAM" id="SSF47807">
    <property type="entry name" value="5' to 3' exonuclease, C-terminal subdomain"/>
    <property type="match status" value="1"/>
</dbReference>
<evidence type="ECO:0000313" key="5">
    <source>
        <dbReference type="EMBL" id="GAG50714.1"/>
    </source>
</evidence>
<sequence>MNIPYLKAEGFEADDIIATLTINARKNGYRSYICSKDKDLEQLLDEDSVIFDIVSQKVTTADILKKKKGIIPKQVPDFLALTGDKVDNIPGIPGIGPRTAMQLLNTYGTLDDIYLKLEEVNSNLRYKLKQFHEQAILARELV</sequence>
<dbReference type="EMBL" id="BARS01057361">
    <property type="protein sequence ID" value="GAG50714.1"/>
    <property type="molecule type" value="Genomic_DNA"/>
</dbReference>
<evidence type="ECO:0000256" key="2">
    <source>
        <dbReference type="ARBA" id="ARBA00022801"/>
    </source>
</evidence>
<feature type="non-terminal residue" evidence="5">
    <location>
        <position position="142"/>
    </location>
</feature>
<keyword evidence="1" id="KW-0540">Nuclease</keyword>
<dbReference type="GO" id="GO:0033567">
    <property type="term" value="P:DNA replication, Okazaki fragment processing"/>
    <property type="evidence" value="ECO:0007669"/>
    <property type="project" value="InterPro"/>
</dbReference>
<dbReference type="PANTHER" id="PTHR42646">
    <property type="entry name" value="FLAP ENDONUCLEASE XNI"/>
    <property type="match status" value="1"/>
</dbReference>
<accession>X0Y442</accession>
<proteinExistence type="predicted"/>
<dbReference type="InterPro" id="IPR008918">
    <property type="entry name" value="HhH2"/>
</dbReference>
<feature type="domain" description="5'-3' exonuclease" evidence="4">
    <location>
        <begin position="1"/>
        <end position="141"/>
    </location>
</feature>
<comment type="caution">
    <text evidence="5">The sequence shown here is derived from an EMBL/GenBank/DDBJ whole genome shotgun (WGS) entry which is preliminary data.</text>
</comment>
<organism evidence="5">
    <name type="scientific">marine sediment metagenome</name>
    <dbReference type="NCBI Taxonomy" id="412755"/>
    <lineage>
        <taxon>unclassified sequences</taxon>
        <taxon>metagenomes</taxon>
        <taxon>ecological metagenomes</taxon>
    </lineage>
</organism>
<dbReference type="InterPro" id="IPR002421">
    <property type="entry name" value="5-3_exonuclease"/>
</dbReference>
<evidence type="ECO:0000259" key="4">
    <source>
        <dbReference type="SMART" id="SM00475"/>
    </source>
</evidence>
<dbReference type="InterPro" id="IPR038969">
    <property type="entry name" value="FEN"/>
</dbReference>
<protein>
    <recommendedName>
        <fullName evidence="4">5'-3' exonuclease domain-containing protein</fullName>
    </recommendedName>
</protein>
<dbReference type="Pfam" id="PF01367">
    <property type="entry name" value="5_3_exonuc"/>
    <property type="match status" value="1"/>
</dbReference>
<dbReference type="InterPro" id="IPR036279">
    <property type="entry name" value="5-3_exonuclease_C_sf"/>
</dbReference>
<dbReference type="GO" id="GO:0003677">
    <property type="term" value="F:DNA binding"/>
    <property type="evidence" value="ECO:0007669"/>
    <property type="project" value="UniProtKB-KW"/>
</dbReference>
<dbReference type="InterPro" id="IPR029060">
    <property type="entry name" value="PIN-like_dom_sf"/>
</dbReference>
<dbReference type="SMART" id="SM00279">
    <property type="entry name" value="HhH2"/>
    <property type="match status" value="1"/>
</dbReference>
<evidence type="ECO:0000256" key="3">
    <source>
        <dbReference type="ARBA" id="ARBA00023125"/>
    </source>
</evidence>
<gene>
    <name evidence="5" type="ORF">S01H1_84127</name>
</gene>
<reference evidence="5" key="1">
    <citation type="journal article" date="2014" name="Front. Microbiol.">
        <title>High frequency of phylogenetically diverse reductive dehalogenase-homologous genes in deep subseafloor sedimentary metagenomes.</title>
        <authorList>
            <person name="Kawai M."/>
            <person name="Futagami T."/>
            <person name="Toyoda A."/>
            <person name="Takaki Y."/>
            <person name="Nishi S."/>
            <person name="Hori S."/>
            <person name="Arai W."/>
            <person name="Tsubouchi T."/>
            <person name="Morono Y."/>
            <person name="Uchiyama I."/>
            <person name="Ito T."/>
            <person name="Fujiyama A."/>
            <person name="Inagaki F."/>
            <person name="Takami H."/>
        </authorList>
    </citation>
    <scope>NUCLEOTIDE SEQUENCE</scope>
    <source>
        <strain evidence="5">Expedition CK06-06</strain>
    </source>
</reference>
<name>X0Y442_9ZZZZ</name>
<dbReference type="FunFam" id="1.10.150.20:FF:000003">
    <property type="entry name" value="DNA polymerase I"/>
    <property type="match status" value="1"/>
</dbReference>
<dbReference type="GO" id="GO:0008409">
    <property type="term" value="F:5'-3' exonuclease activity"/>
    <property type="evidence" value="ECO:0007669"/>
    <property type="project" value="InterPro"/>
</dbReference>
<dbReference type="InterPro" id="IPR020046">
    <property type="entry name" value="5-3_exonucl_a-hlix_arch_N"/>
</dbReference>
<dbReference type="Gene3D" id="1.10.150.20">
    <property type="entry name" value="5' to 3' exonuclease, C-terminal subdomain"/>
    <property type="match status" value="1"/>
</dbReference>
<keyword evidence="2" id="KW-0378">Hydrolase</keyword>
<dbReference type="PANTHER" id="PTHR42646:SF2">
    <property type="entry name" value="5'-3' EXONUCLEASE FAMILY PROTEIN"/>
    <property type="match status" value="1"/>
</dbReference>
<dbReference type="Gene3D" id="3.40.50.1010">
    <property type="entry name" value="5'-nuclease"/>
    <property type="match status" value="1"/>
</dbReference>
<keyword evidence="3" id="KW-0238">DNA-binding</keyword>
<dbReference type="AlphaFoldDB" id="X0Y442"/>
<dbReference type="InterPro" id="IPR020045">
    <property type="entry name" value="DNA_polI_H3TH"/>
</dbReference>
<evidence type="ECO:0000256" key="1">
    <source>
        <dbReference type="ARBA" id="ARBA00022722"/>
    </source>
</evidence>
<dbReference type="Pfam" id="PF02739">
    <property type="entry name" value="5_3_exonuc_N"/>
    <property type="match status" value="1"/>
</dbReference>